<dbReference type="Proteomes" id="UP000028681">
    <property type="component" value="Chromosome"/>
</dbReference>
<accession>A0A076LQF4</accession>
<gene>
    <name evidence="2" type="ORF">ETEE_2483</name>
</gene>
<dbReference type="KEGG" id="ete:ETEE_2483"/>
<name>A0A076LQF4_9GAMM</name>
<protein>
    <submittedName>
        <fullName evidence="2">Uncharacterized protein</fullName>
    </submittedName>
</protein>
<feature type="compositionally biased region" description="Basic residues" evidence="1">
    <location>
        <begin position="1"/>
        <end position="12"/>
    </location>
</feature>
<dbReference type="AlphaFoldDB" id="A0A076LQF4"/>
<evidence type="ECO:0000256" key="1">
    <source>
        <dbReference type="SAM" id="MobiDB-lite"/>
    </source>
</evidence>
<organism evidence="2 3">
    <name type="scientific">Edwardsiella anguillarum ET080813</name>
    <dbReference type="NCBI Taxonomy" id="667120"/>
    <lineage>
        <taxon>Bacteria</taxon>
        <taxon>Pseudomonadati</taxon>
        <taxon>Pseudomonadota</taxon>
        <taxon>Gammaproteobacteria</taxon>
        <taxon>Enterobacterales</taxon>
        <taxon>Hafniaceae</taxon>
        <taxon>Edwardsiella</taxon>
    </lineage>
</organism>
<dbReference type="EMBL" id="CP006664">
    <property type="protein sequence ID" value="AIJ08922.1"/>
    <property type="molecule type" value="Genomic_DNA"/>
</dbReference>
<evidence type="ECO:0000313" key="3">
    <source>
        <dbReference type="Proteomes" id="UP000028681"/>
    </source>
</evidence>
<dbReference type="HOGENOM" id="CLU_3232895_0_0_6"/>
<proteinExistence type="predicted"/>
<reference evidence="2 3" key="1">
    <citation type="journal article" date="2012" name="PLoS ONE">
        <title>Edwardsiella comparative phylogenomics reveal the new intra/inter-species taxonomic relationships, virulence evolution and niche adaptation mechanisms.</title>
        <authorList>
            <person name="Yang M."/>
            <person name="Lv Y."/>
            <person name="Xiao J."/>
            <person name="Wu H."/>
            <person name="Zheng H."/>
            <person name="Liu Q."/>
            <person name="Zhang Y."/>
            <person name="Wang Q."/>
        </authorList>
    </citation>
    <scope>NUCLEOTIDE SEQUENCE [LARGE SCALE GENOMIC DNA]</scope>
    <source>
        <strain evidence="3">080813</strain>
    </source>
</reference>
<evidence type="ECO:0000313" key="2">
    <source>
        <dbReference type="EMBL" id="AIJ08922.1"/>
    </source>
</evidence>
<feature type="region of interest" description="Disordered" evidence="1">
    <location>
        <begin position="1"/>
        <end position="21"/>
    </location>
</feature>
<sequence>MRFSAPRRRKKSTATGGATKSLWTDRVNVQEVKNGRGLRRYHV</sequence>